<dbReference type="InParanoid" id="A0A132BB74"/>
<name>A0A132BB74_MOLSC</name>
<evidence type="ECO:0000256" key="1">
    <source>
        <dbReference type="SAM" id="MobiDB-lite"/>
    </source>
</evidence>
<evidence type="ECO:0000313" key="2">
    <source>
        <dbReference type="EMBL" id="KUJ09672.1"/>
    </source>
</evidence>
<evidence type="ECO:0000313" key="3">
    <source>
        <dbReference type="Proteomes" id="UP000070700"/>
    </source>
</evidence>
<dbReference type="RefSeq" id="XP_018064027.1">
    <property type="nucleotide sequence ID" value="XM_018221542.1"/>
</dbReference>
<dbReference type="GeneID" id="28831268"/>
<feature type="compositionally biased region" description="Polar residues" evidence="1">
    <location>
        <begin position="132"/>
        <end position="142"/>
    </location>
</feature>
<feature type="compositionally biased region" description="Basic and acidic residues" evidence="1">
    <location>
        <begin position="162"/>
        <end position="171"/>
    </location>
</feature>
<protein>
    <submittedName>
        <fullName evidence="2">Uncharacterized protein</fullName>
    </submittedName>
</protein>
<dbReference type="AlphaFoldDB" id="A0A132BB74"/>
<accession>A0A132BB74</accession>
<dbReference type="KEGG" id="psco:LY89DRAFT_761301"/>
<dbReference type="Proteomes" id="UP000070700">
    <property type="component" value="Unassembled WGS sequence"/>
</dbReference>
<sequence length="241" mass="26801">VDLIRCRATSRRTHRFCVEHISIDKAGQVLYLKDPCYAHHRCKHITINADGEIDRNQLPYRESITFLEPRDEEPTPIRGTSENSISLLGRCFGRCLTRTHTSVKNFNSNSTDVYCARASHFRISLTTSMLEYSDSGSNTDTANGEPGSNEEHTESGQPEASSSDHEQEKTSSKTTGTPENDEKAGCPWWVKYLYGVNSLPCAHCRQVASNPIKTGEGIASLIIYSSQAHGSPVGVRIREPR</sequence>
<proteinExistence type="predicted"/>
<reference evidence="2 3" key="1">
    <citation type="submission" date="2015-10" db="EMBL/GenBank/DDBJ databases">
        <title>Full genome of DAOMC 229536 Phialocephala scopiformis, a fungal endophyte of spruce producing the potent anti-insectan compound rugulosin.</title>
        <authorList>
            <consortium name="DOE Joint Genome Institute"/>
            <person name="Walker A.K."/>
            <person name="Frasz S.L."/>
            <person name="Seifert K.A."/>
            <person name="Miller J.D."/>
            <person name="Mondo S.J."/>
            <person name="Labutti K."/>
            <person name="Lipzen A."/>
            <person name="Dockter R."/>
            <person name="Kennedy M."/>
            <person name="Grigoriev I.V."/>
            <person name="Spatafora J.W."/>
        </authorList>
    </citation>
    <scope>NUCLEOTIDE SEQUENCE [LARGE SCALE GENOMIC DNA]</scope>
    <source>
        <strain evidence="2 3">CBS 120377</strain>
    </source>
</reference>
<organism evidence="2 3">
    <name type="scientific">Mollisia scopiformis</name>
    <name type="common">Conifer needle endophyte fungus</name>
    <name type="synonym">Phialocephala scopiformis</name>
    <dbReference type="NCBI Taxonomy" id="149040"/>
    <lineage>
        <taxon>Eukaryota</taxon>
        <taxon>Fungi</taxon>
        <taxon>Dikarya</taxon>
        <taxon>Ascomycota</taxon>
        <taxon>Pezizomycotina</taxon>
        <taxon>Leotiomycetes</taxon>
        <taxon>Helotiales</taxon>
        <taxon>Mollisiaceae</taxon>
        <taxon>Mollisia</taxon>
    </lineage>
</organism>
<feature type="non-terminal residue" evidence="2">
    <location>
        <position position="1"/>
    </location>
</feature>
<gene>
    <name evidence="2" type="ORF">LY89DRAFT_761301</name>
</gene>
<keyword evidence="3" id="KW-1185">Reference proteome</keyword>
<dbReference type="EMBL" id="KQ947431">
    <property type="protein sequence ID" value="KUJ09672.1"/>
    <property type="molecule type" value="Genomic_DNA"/>
</dbReference>
<feature type="region of interest" description="Disordered" evidence="1">
    <location>
        <begin position="132"/>
        <end position="182"/>
    </location>
</feature>